<dbReference type="EMBL" id="CAADFO010000013">
    <property type="protein sequence ID" value="VFK25348.1"/>
    <property type="molecule type" value="Genomic_DNA"/>
</dbReference>
<evidence type="ECO:0000256" key="2">
    <source>
        <dbReference type="ARBA" id="ARBA00009696"/>
    </source>
</evidence>
<evidence type="ECO:0000256" key="8">
    <source>
        <dbReference type="ARBA" id="ARBA00023136"/>
    </source>
</evidence>
<dbReference type="Pfam" id="PF03550">
    <property type="entry name" value="LolB"/>
    <property type="match status" value="1"/>
</dbReference>
<keyword evidence="8" id="KW-0472">Membrane</keyword>
<keyword evidence="7" id="KW-0653">Protein transport</keyword>
<dbReference type="GO" id="GO:0009279">
    <property type="term" value="C:cell outer membrane"/>
    <property type="evidence" value="ECO:0007669"/>
    <property type="project" value="UniProtKB-SubCell"/>
</dbReference>
<organism evidence="13">
    <name type="scientific">Candidatus Kentrum sp. MB</name>
    <dbReference type="NCBI Taxonomy" id="2138164"/>
    <lineage>
        <taxon>Bacteria</taxon>
        <taxon>Pseudomonadati</taxon>
        <taxon>Pseudomonadota</taxon>
        <taxon>Gammaproteobacteria</taxon>
        <taxon>Candidatus Kentrum</taxon>
    </lineage>
</organism>
<evidence type="ECO:0000256" key="12">
    <source>
        <dbReference type="ARBA" id="ARBA00023288"/>
    </source>
</evidence>
<evidence type="ECO:0000256" key="10">
    <source>
        <dbReference type="ARBA" id="ARBA00023186"/>
    </source>
</evidence>
<dbReference type="Gene3D" id="2.50.20.10">
    <property type="entry name" value="Lipoprotein localisation LolA/LolB/LppX"/>
    <property type="match status" value="1"/>
</dbReference>
<comment type="similarity">
    <text evidence="2">Belongs to the LolB family.</text>
</comment>
<comment type="subcellular location">
    <subcellularLocation>
        <location evidence="1">Cell outer membrane</location>
        <topology evidence="1">Lipid-anchor</topology>
    </subcellularLocation>
</comment>
<evidence type="ECO:0000256" key="1">
    <source>
        <dbReference type="ARBA" id="ARBA00004459"/>
    </source>
</evidence>
<comment type="subunit">
    <text evidence="3">Monomer.</text>
</comment>
<dbReference type="NCBIfam" id="TIGR00548">
    <property type="entry name" value="lolB"/>
    <property type="match status" value="1"/>
</dbReference>
<dbReference type="AlphaFoldDB" id="A0A450X7V5"/>
<gene>
    <name evidence="13" type="ORF">BECKMB1821G_GA0114241_10132</name>
</gene>
<evidence type="ECO:0000256" key="9">
    <source>
        <dbReference type="ARBA" id="ARBA00023139"/>
    </source>
</evidence>
<evidence type="ECO:0000256" key="3">
    <source>
        <dbReference type="ARBA" id="ARBA00011245"/>
    </source>
</evidence>
<protein>
    <recommendedName>
        <fullName evidence="4">Outer-membrane lipoprotein LolB</fullName>
    </recommendedName>
</protein>
<keyword evidence="12 13" id="KW-0449">Lipoprotein</keyword>
<dbReference type="GO" id="GO:0015031">
    <property type="term" value="P:protein transport"/>
    <property type="evidence" value="ECO:0007669"/>
    <property type="project" value="UniProtKB-KW"/>
</dbReference>
<evidence type="ECO:0000256" key="11">
    <source>
        <dbReference type="ARBA" id="ARBA00023237"/>
    </source>
</evidence>
<sequence length="182" mass="21194">MFTEPPPVPVADPHTEWQARKQKLAGLHQWSATGRVAIRTEKEAWNVGMRWRQQRDNYRIRFHAPLALGTAEIIGTPRGVQLRTNRETLSAPDPEALLRRVMGWHIPLSGLRNWILGRPEAGVPEETVEIDDAGRLKRLRQSGWEIRYLAYRRIGEMVLPTRLTLENARFRARVRISRWRLP</sequence>
<evidence type="ECO:0000256" key="5">
    <source>
        <dbReference type="ARBA" id="ARBA00022448"/>
    </source>
</evidence>
<dbReference type="InterPro" id="IPR004565">
    <property type="entry name" value="OM_lipoprot_LolB"/>
</dbReference>
<keyword evidence="11" id="KW-0998">Cell outer membrane</keyword>
<name>A0A450X7V5_9GAMM</name>
<evidence type="ECO:0000256" key="7">
    <source>
        <dbReference type="ARBA" id="ARBA00022927"/>
    </source>
</evidence>
<keyword evidence="9" id="KW-0564">Palmitate</keyword>
<dbReference type="InterPro" id="IPR029046">
    <property type="entry name" value="LolA/LolB/LppX"/>
</dbReference>
<keyword evidence="10" id="KW-0143">Chaperone</keyword>
<accession>A0A450X7V5</accession>
<evidence type="ECO:0000256" key="4">
    <source>
        <dbReference type="ARBA" id="ARBA00016202"/>
    </source>
</evidence>
<keyword evidence="6" id="KW-0732">Signal</keyword>
<reference evidence="13" key="1">
    <citation type="submission" date="2019-02" db="EMBL/GenBank/DDBJ databases">
        <authorList>
            <person name="Gruber-Vodicka R. H."/>
            <person name="Seah K. B. B."/>
        </authorList>
    </citation>
    <scope>NUCLEOTIDE SEQUENCE</scope>
    <source>
        <strain evidence="13">BECK_BZ197</strain>
    </source>
</reference>
<dbReference type="CDD" id="cd16326">
    <property type="entry name" value="LolB"/>
    <property type="match status" value="1"/>
</dbReference>
<dbReference type="SUPFAM" id="SSF89392">
    <property type="entry name" value="Prokaryotic lipoproteins and lipoprotein localization factors"/>
    <property type="match status" value="1"/>
</dbReference>
<evidence type="ECO:0000256" key="6">
    <source>
        <dbReference type="ARBA" id="ARBA00022729"/>
    </source>
</evidence>
<keyword evidence="5" id="KW-0813">Transport</keyword>
<proteinExistence type="inferred from homology"/>
<evidence type="ECO:0000313" key="13">
    <source>
        <dbReference type="EMBL" id="VFK25348.1"/>
    </source>
</evidence>